<dbReference type="RefSeq" id="WP_275823912.1">
    <property type="nucleotide sequence ID" value="NZ_JARHUD010000009.1"/>
</dbReference>
<comment type="caution">
    <text evidence="1">The sequence shown here is derived from an EMBL/GenBank/DDBJ whole genome shotgun (WGS) entry which is preliminary data.</text>
</comment>
<keyword evidence="2" id="KW-1185">Reference proteome</keyword>
<dbReference type="EMBL" id="JARHUD010000009">
    <property type="protein sequence ID" value="MDF2097137.1"/>
    <property type="molecule type" value="Genomic_DNA"/>
</dbReference>
<reference evidence="1 2" key="1">
    <citation type="submission" date="2023-03" db="EMBL/GenBank/DDBJ databases">
        <title>Fodinicurvata sp. CAU 1616 isolated from sea sendiment.</title>
        <authorList>
            <person name="Kim W."/>
        </authorList>
    </citation>
    <scope>NUCLEOTIDE SEQUENCE [LARGE SCALE GENOMIC DNA]</scope>
    <source>
        <strain evidence="1 2">CAU 1616</strain>
    </source>
</reference>
<organism evidence="1 2">
    <name type="scientific">Aquibaculum arenosum</name>
    <dbReference type="NCBI Taxonomy" id="3032591"/>
    <lineage>
        <taxon>Bacteria</taxon>
        <taxon>Pseudomonadati</taxon>
        <taxon>Pseudomonadota</taxon>
        <taxon>Alphaproteobacteria</taxon>
        <taxon>Rhodospirillales</taxon>
        <taxon>Rhodovibrionaceae</taxon>
        <taxon>Aquibaculum</taxon>
    </lineage>
</organism>
<evidence type="ECO:0000313" key="2">
    <source>
        <dbReference type="Proteomes" id="UP001215503"/>
    </source>
</evidence>
<dbReference type="Proteomes" id="UP001215503">
    <property type="component" value="Unassembled WGS sequence"/>
</dbReference>
<name>A0ABT5YQK6_9PROT</name>
<dbReference type="PIRSF" id="PIRSF032025">
    <property type="entry name" value="UCP032025"/>
    <property type="match status" value="1"/>
</dbReference>
<dbReference type="Pfam" id="PF07370">
    <property type="entry name" value="DUF1489"/>
    <property type="match status" value="1"/>
</dbReference>
<evidence type="ECO:0000313" key="1">
    <source>
        <dbReference type="EMBL" id="MDF2097137.1"/>
    </source>
</evidence>
<dbReference type="InterPro" id="IPR008320">
    <property type="entry name" value="UCP032025"/>
</dbReference>
<sequence>MASLHLIKLSVGSESIESLRQWQERRYARHGRLWHATRMMPRRKDELLDPEAPGSIYWVIRGVIQARQQLVGLESGAEEEGRSMTLLLLDPTLVSVVPTPKRPFQGWRYLLPEQAPQDLASGEGEEAGPPPAFLAELRALGIL</sequence>
<gene>
    <name evidence="1" type="ORF">P2G67_14240</name>
</gene>
<protein>
    <submittedName>
        <fullName evidence="1">DUF1489 domain-containing protein</fullName>
    </submittedName>
</protein>
<accession>A0ABT5YQK6</accession>
<proteinExistence type="predicted"/>